<keyword evidence="2" id="KW-1185">Reference proteome</keyword>
<dbReference type="EMBL" id="BJWL01000001">
    <property type="protein sequence ID" value="GFY81497.1"/>
    <property type="molecule type" value="Genomic_DNA"/>
</dbReference>
<dbReference type="AlphaFoldDB" id="A0A7J0E773"/>
<organism evidence="1 2">
    <name type="scientific">Actinidia rufa</name>
    <dbReference type="NCBI Taxonomy" id="165716"/>
    <lineage>
        <taxon>Eukaryota</taxon>
        <taxon>Viridiplantae</taxon>
        <taxon>Streptophyta</taxon>
        <taxon>Embryophyta</taxon>
        <taxon>Tracheophyta</taxon>
        <taxon>Spermatophyta</taxon>
        <taxon>Magnoliopsida</taxon>
        <taxon>eudicotyledons</taxon>
        <taxon>Gunneridae</taxon>
        <taxon>Pentapetalae</taxon>
        <taxon>asterids</taxon>
        <taxon>Ericales</taxon>
        <taxon>Actinidiaceae</taxon>
        <taxon>Actinidia</taxon>
    </lineage>
</organism>
<accession>A0A7J0E773</accession>
<sequence>MKRGEEIEDRHSRQSYSCVGSFVLLSDCPARAASGAVSEKRLSNDQPSLGWRPSAMATALSSGTKGLRARSVATIDRDLCPIKASVKRCSHRAPAQGTTELAL</sequence>
<dbReference type="Proteomes" id="UP000585474">
    <property type="component" value="Unassembled WGS sequence"/>
</dbReference>
<comment type="caution">
    <text evidence="1">The sequence shown here is derived from an EMBL/GenBank/DDBJ whole genome shotgun (WGS) entry which is preliminary data.</text>
</comment>
<proteinExistence type="predicted"/>
<reference evidence="1 2" key="1">
    <citation type="submission" date="2019-07" db="EMBL/GenBank/DDBJ databases">
        <title>De Novo Assembly of kiwifruit Actinidia rufa.</title>
        <authorList>
            <person name="Sugita-Konishi S."/>
            <person name="Sato K."/>
            <person name="Mori E."/>
            <person name="Abe Y."/>
            <person name="Kisaki G."/>
            <person name="Hamano K."/>
            <person name="Suezawa K."/>
            <person name="Otani M."/>
            <person name="Fukuda T."/>
            <person name="Manabe T."/>
            <person name="Gomi K."/>
            <person name="Tabuchi M."/>
            <person name="Akimitsu K."/>
            <person name="Kataoka I."/>
        </authorList>
    </citation>
    <scope>NUCLEOTIDE SEQUENCE [LARGE SCALE GENOMIC DNA]</scope>
    <source>
        <strain evidence="2">cv. Fuchu</strain>
    </source>
</reference>
<evidence type="ECO:0000313" key="1">
    <source>
        <dbReference type="EMBL" id="GFY81497.1"/>
    </source>
</evidence>
<protein>
    <submittedName>
        <fullName evidence="1">Uncharacterized protein</fullName>
    </submittedName>
</protein>
<evidence type="ECO:0000313" key="2">
    <source>
        <dbReference type="Proteomes" id="UP000585474"/>
    </source>
</evidence>
<gene>
    <name evidence="1" type="ORF">Acr_01g0013060</name>
</gene>
<name>A0A7J0E773_9ERIC</name>